<proteinExistence type="predicted"/>
<sequence length="361" mass="41447">MHHLQCFHEDPEPGTRPLKEWPCSPDKVKALLTTWYNSGKPFFTKQDLENVSNQLNRRYNTRRSNSQKRLISVKGLTGSMIYYEVVTGQLHTEAASNEDWEIKEPRISYSSYEQLISSVESGYSKLEEAFFPVQIEHFMLVRASDTKLPISMPYIENPEPVDEFLKNALKVWKESPEWQMLKSLLKHVAVNEITKIIGIASGSMEFCADDEDCSRRSAVQHSLMLALKESVEELKNTDIQCYAQEPRYTAVDTWVLAEHGCEVMEDPKALLEIDNDCILFSCCPALPLKEITADFARPAMLIWDRVVDEGNLGLHNPNSPRVVNMIKEGYDSFFFWDMHDTVSAPFKSELVVYIRRSSVMC</sequence>
<dbReference type="EMBL" id="JQGA01000771">
    <property type="protein sequence ID" value="KGO73808.1"/>
    <property type="molecule type" value="Genomic_DNA"/>
</dbReference>
<feature type="region of interest" description="Disordered" evidence="1">
    <location>
        <begin position="1"/>
        <end position="20"/>
    </location>
</feature>
<name>A0A0A2L3N1_PENIT</name>
<dbReference type="HOGENOM" id="CLU_032332_0_0_1"/>
<dbReference type="Proteomes" id="UP000030104">
    <property type="component" value="Unassembled WGS sequence"/>
</dbReference>
<dbReference type="OMA" id="NTCEEER"/>
<accession>A0A0A2L3N1</accession>
<dbReference type="OrthoDB" id="5230585at2759"/>
<protein>
    <recommendedName>
        <fullName evidence="2">SRR1-like domain-containing protein</fullName>
    </recommendedName>
</protein>
<dbReference type="PANTHER" id="PTHR42080:SF3">
    <property type="entry name" value="SRR1-LIKE DOMAIN-CONTAINING PROTEIN"/>
    <property type="match status" value="1"/>
</dbReference>
<dbReference type="PhylomeDB" id="A0A0A2L3N1"/>
<feature type="compositionally biased region" description="Basic and acidic residues" evidence="1">
    <location>
        <begin position="1"/>
        <end position="19"/>
    </location>
</feature>
<gene>
    <name evidence="3" type="ORF">PITC_035240</name>
</gene>
<evidence type="ECO:0000256" key="1">
    <source>
        <dbReference type="SAM" id="MobiDB-lite"/>
    </source>
</evidence>
<dbReference type="Pfam" id="PF07985">
    <property type="entry name" value="SRR1"/>
    <property type="match status" value="1"/>
</dbReference>
<organism evidence="3 4">
    <name type="scientific">Penicillium italicum</name>
    <name type="common">Blue mold</name>
    <dbReference type="NCBI Taxonomy" id="40296"/>
    <lineage>
        <taxon>Eukaryota</taxon>
        <taxon>Fungi</taxon>
        <taxon>Dikarya</taxon>
        <taxon>Ascomycota</taxon>
        <taxon>Pezizomycotina</taxon>
        <taxon>Eurotiomycetes</taxon>
        <taxon>Eurotiomycetidae</taxon>
        <taxon>Eurotiales</taxon>
        <taxon>Aspergillaceae</taxon>
        <taxon>Penicillium</taxon>
    </lineage>
</organism>
<evidence type="ECO:0000259" key="2">
    <source>
        <dbReference type="Pfam" id="PF07985"/>
    </source>
</evidence>
<evidence type="ECO:0000313" key="4">
    <source>
        <dbReference type="Proteomes" id="UP000030104"/>
    </source>
</evidence>
<reference evidence="3 4" key="1">
    <citation type="journal article" date="2015" name="Mol. Plant Microbe Interact.">
        <title>Genome, transcriptome, and functional analyses of Penicillium expansum provide new insights into secondary metabolism and pathogenicity.</title>
        <authorList>
            <person name="Ballester A.R."/>
            <person name="Marcet-Houben M."/>
            <person name="Levin E."/>
            <person name="Sela N."/>
            <person name="Selma-Lazaro C."/>
            <person name="Carmona L."/>
            <person name="Wisniewski M."/>
            <person name="Droby S."/>
            <person name="Gonzalez-Candelas L."/>
            <person name="Gabaldon T."/>
        </authorList>
    </citation>
    <scope>NUCLEOTIDE SEQUENCE [LARGE SCALE GENOMIC DNA]</scope>
    <source>
        <strain evidence="3 4">PHI-1</strain>
    </source>
</reference>
<dbReference type="InterPro" id="IPR012942">
    <property type="entry name" value="SRR1-like"/>
</dbReference>
<dbReference type="AlphaFoldDB" id="A0A0A2L3N1"/>
<keyword evidence="4" id="KW-1185">Reference proteome</keyword>
<comment type="caution">
    <text evidence="3">The sequence shown here is derived from an EMBL/GenBank/DDBJ whole genome shotgun (WGS) entry which is preliminary data.</text>
</comment>
<dbReference type="PANTHER" id="PTHR42080">
    <property type="entry name" value="SRR1 DOMAIN-CONTAINING PROTEIN"/>
    <property type="match status" value="1"/>
</dbReference>
<evidence type="ECO:0000313" key="3">
    <source>
        <dbReference type="EMBL" id="KGO73808.1"/>
    </source>
</evidence>
<feature type="domain" description="SRR1-like" evidence="2">
    <location>
        <begin position="183"/>
        <end position="307"/>
    </location>
</feature>